<dbReference type="CDD" id="cd09917">
    <property type="entry name" value="F-box_SF"/>
    <property type="match status" value="1"/>
</dbReference>
<dbReference type="OrthoDB" id="199913at2759"/>
<keyword evidence="1" id="KW-1133">Transmembrane helix</keyword>
<dbReference type="Proteomes" id="UP000326759">
    <property type="component" value="Unassembled WGS sequence"/>
</dbReference>
<dbReference type="EMBL" id="SEYY01000585">
    <property type="protein sequence ID" value="KAB7506935.1"/>
    <property type="molecule type" value="Genomic_DNA"/>
</dbReference>
<name>A0A5N5TL92_9CRUS</name>
<dbReference type="GO" id="GO:0000209">
    <property type="term" value="P:protein polyubiquitination"/>
    <property type="evidence" value="ECO:0007669"/>
    <property type="project" value="TreeGrafter"/>
</dbReference>
<feature type="domain" description="F-box" evidence="2">
    <location>
        <begin position="24"/>
        <end position="50"/>
    </location>
</feature>
<proteinExistence type="predicted"/>
<accession>A0A5N5TL92</accession>
<dbReference type="PANTHER" id="PTHR14939:SF5">
    <property type="entry name" value="F-BOX ONLY PROTEIN 22"/>
    <property type="match status" value="1"/>
</dbReference>
<organism evidence="3 4">
    <name type="scientific">Armadillidium nasatum</name>
    <dbReference type="NCBI Taxonomy" id="96803"/>
    <lineage>
        <taxon>Eukaryota</taxon>
        <taxon>Metazoa</taxon>
        <taxon>Ecdysozoa</taxon>
        <taxon>Arthropoda</taxon>
        <taxon>Crustacea</taxon>
        <taxon>Multicrustacea</taxon>
        <taxon>Malacostraca</taxon>
        <taxon>Eumalacostraca</taxon>
        <taxon>Peracarida</taxon>
        <taxon>Isopoda</taxon>
        <taxon>Oniscidea</taxon>
        <taxon>Crinocheta</taxon>
        <taxon>Armadillidiidae</taxon>
        <taxon>Armadillidium</taxon>
    </lineage>
</organism>
<evidence type="ECO:0000256" key="1">
    <source>
        <dbReference type="SAM" id="Phobius"/>
    </source>
</evidence>
<dbReference type="AlphaFoldDB" id="A0A5N5TL92"/>
<dbReference type="InterPro" id="IPR001810">
    <property type="entry name" value="F-box_dom"/>
</dbReference>
<dbReference type="GO" id="GO:0032436">
    <property type="term" value="P:positive regulation of proteasomal ubiquitin-dependent protein catabolic process"/>
    <property type="evidence" value="ECO:0007669"/>
    <property type="project" value="TreeGrafter"/>
</dbReference>
<gene>
    <name evidence="3" type="primary">Fbxo22</name>
    <name evidence="3" type="ORF">Anas_00639</name>
</gene>
<keyword evidence="4" id="KW-1185">Reference proteome</keyword>
<evidence type="ECO:0000313" key="3">
    <source>
        <dbReference type="EMBL" id="KAB7506935.1"/>
    </source>
</evidence>
<comment type="caution">
    <text evidence="3">The sequence shown here is derived from an EMBL/GenBank/DDBJ whole genome shotgun (WGS) entry which is preliminary data.</text>
</comment>
<dbReference type="SUPFAM" id="SSF81383">
    <property type="entry name" value="F-box domain"/>
    <property type="match status" value="1"/>
</dbReference>
<evidence type="ECO:0000259" key="2">
    <source>
        <dbReference type="Pfam" id="PF00646"/>
    </source>
</evidence>
<reference evidence="3 4" key="1">
    <citation type="journal article" date="2019" name="PLoS Biol.">
        <title>Sex chromosomes control vertical transmission of feminizing Wolbachia symbionts in an isopod.</title>
        <authorList>
            <person name="Becking T."/>
            <person name="Chebbi M.A."/>
            <person name="Giraud I."/>
            <person name="Moumen B."/>
            <person name="Laverre T."/>
            <person name="Caubet Y."/>
            <person name="Peccoud J."/>
            <person name="Gilbert C."/>
            <person name="Cordaux R."/>
        </authorList>
    </citation>
    <scope>NUCLEOTIDE SEQUENCE [LARGE SCALE GENOMIC DNA]</scope>
    <source>
        <strain evidence="3">ANa2</strain>
        <tissue evidence="3">Whole body excluding digestive tract and cuticle</tissue>
    </source>
</reference>
<keyword evidence="1" id="KW-0472">Membrane</keyword>
<dbReference type="InterPro" id="IPR036047">
    <property type="entry name" value="F-box-like_dom_sf"/>
</dbReference>
<sequence>MDLAISEHKDEVYFHIGNLFSTSREIIQKILSLLGYYDLVSAVQVCESWSLIGLQILEKRRLRYITLHPNGLKNTELQSINDLPPPFKSLENFLENINYKSFHCLGFTCGGWLGRGDITTKFSPKGSTLCDLLRNVFPKGCEMALLEASGVVGSVQISPEDSEDKHTYKHISESFNNVHYSIELEESTVNHNGNDDSMEAVSLILFPEQPGVKFNIFNLDEEDFYKTYKSNNSSGIRKRSEVSQEEFNSVCGLEPEEDLKALIIFTYHNRTLTRSFLDTAQSRQNDKLAIGGGVVHWVQRDDEYYKGTVGIAISGRNVQTASIVVPSSVKDIKNLKLRLAKLKEKGLPEGHSLCFMFSCCGRGSEWYKKGHIPDNKDLLNVETRAFRELFPCTPIFGFFGDGEIGNNFYSRDEEEEGCSESIDGIETLQFQPRKKRKRKQNLFHQFSTIFVICFILMRFLITEIKT</sequence>
<evidence type="ECO:0000313" key="4">
    <source>
        <dbReference type="Proteomes" id="UP000326759"/>
    </source>
</evidence>
<feature type="transmembrane region" description="Helical" evidence="1">
    <location>
        <begin position="442"/>
        <end position="461"/>
    </location>
</feature>
<keyword evidence="1" id="KW-0812">Transmembrane</keyword>
<protein>
    <submittedName>
        <fullName evidence="3">F-box only protein 22</fullName>
    </submittedName>
</protein>
<dbReference type="PANTHER" id="PTHR14939">
    <property type="entry name" value="F-BOX ONLY PROTEIN 22"/>
    <property type="match status" value="1"/>
</dbReference>
<dbReference type="Pfam" id="PF00646">
    <property type="entry name" value="F-box"/>
    <property type="match status" value="1"/>
</dbReference>